<organism evidence="2 3">
    <name type="scientific">Helobdella robusta</name>
    <name type="common">Californian leech</name>
    <dbReference type="NCBI Taxonomy" id="6412"/>
    <lineage>
        <taxon>Eukaryota</taxon>
        <taxon>Metazoa</taxon>
        <taxon>Spiralia</taxon>
        <taxon>Lophotrochozoa</taxon>
        <taxon>Annelida</taxon>
        <taxon>Clitellata</taxon>
        <taxon>Hirudinea</taxon>
        <taxon>Rhynchobdellida</taxon>
        <taxon>Glossiphoniidae</taxon>
        <taxon>Helobdella</taxon>
    </lineage>
</organism>
<dbReference type="EMBL" id="KB096080">
    <property type="protein sequence ID" value="ESO08472.1"/>
    <property type="molecule type" value="Genomic_DNA"/>
</dbReference>
<dbReference type="Proteomes" id="UP000015101">
    <property type="component" value="Unassembled WGS sequence"/>
</dbReference>
<dbReference type="EnsemblMetazoa" id="HelroT169324">
    <property type="protein sequence ID" value="HelroP169324"/>
    <property type="gene ID" value="HelroG169324"/>
</dbReference>
<proteinExistence type="predicted"/>
<dbReference type="InParanoid" id="T1F1S1"/>
<reference evidence="1 3" key="2">
    <citation type="journal article" date="2013" name="Nature">
        <title>Insights into bilaterian evolution from three spiralian genomes.</title>
        <authorList>
            <person name="Simakov O."/>
            <person name="Marletaz F."/>
            <person name="Cho S.J."/>
            <person name="Edsinger-Gonzales E."/>
            <person name="Havlak P."/>
            <person name="Hellsten U."/>
            <person name="Kuo D.H."/>
            <person name="Larsson T."/>
            <person name="Lv J."/>
            <person name="Arendt D."/>
            <person name="Savage R."/>
            <person name="Osoegawa K."/>
            <person name="de Jong P."/>
            <person name="Grimwood J."/>
            <person name="Chapman J.A."/>
            <person name="Shapiro H."/>
            <person name="Aerts A."/>
            <person name="Otillar R.P."/>
            <person name="Terry A.Y."/>
            <person name="Boore J.L."/>
            <person name="Grigoriev I.V."/>
            <person name="Lindberg D.R."/>
            <person name="Seaver E.C."/>
            <person name="Weisblat D.A."/>
            <person name="Putnam N.H."/>
            <person name="Rokhsar D.S."/>
        </authorList>
    </citation>
    <scope>NUCLEOTIDE SEQUENCE</scope>
</reference>
<sequence length="109" mass="12619">MAQWLKAPGLAIAMTGFEYKEIPAYHMQCCADFVPSNLDPGSQFAVPRFESFEQVFRKSSAWLRHQRNIRVTNIQSVDYKLKDDSSDALFHATPCENNFLLLHVPFFKY</sequence>
<reference evidence="2" key="3">
    <citation type="submission" date="2015-06" db="UniProtKB">
        <authorList>
            <consortium name="EnsemblMetazoa"/>
        </authorList>
    </citation>
    <scope>IDENTIFICATION</scope>
</reference>
<dbReference type="CTD" id="20202771"/>
<dbReference type="AlphaFoldDB" id="T1F1S1"/>
<dbReference type="HOGENOM" id="CLU_2186760_0_0_1"/>
<gene>
    <name evidence="2" type="primary">20202771</name>
    <name evidence="1" type="ORF">HELRODRAFT_169324</name>
</gene>
<protein>
    <submittedName>
        <fullName evidence="1 2">Uncharacterized protein</fullName>
    </submittedName>
</protein>
<dbReference type="EMBL" id="AMQM01003259">
    <property type="status" value="NOT_ANNOTATED_CDS"/>
    <property type="molecule type" value="Genomic_DNA"/>
</dbReference>
<evidence type="ECO:0000313" key="2">
    <source>
        <dbReference type="EnsemblMetazoa" id="HelroP169324"/>
    </source>
</evidence>
<name>T1F1S1_HELRO</name>
<evidence type="ECO:0000313" key="3">
    <source>
        <dbReference type="Proteomes" id="UP000015101"/>
    </source>
</evidence>
<dbReference type="GeneID" id="20202771"/>
<keyword evidence="3" id="KW-1185">Reference proteome</keyword>
<reference evidence="3" key="1">
    <citation type="submission" date="2012-12" db="EMBL/GenBank/DDBJ databases">
        <authorList>
            <person name="Hellsten U."/>
            <person name="Grimwood J."/>
            <person name="Chapman J.A."/>
            <person name="Shapiro H."/>
            <person name="Aerts A."/>
            <person name="Otillar R.P."/>
            <person name="Terry A.Y."/>
            <person name="Boore J.L."/>
            <person name="Simakov O."/>
            <person name="Marletaz F."/>
            <person name="Cho S.-J."/>
            <person name="Edsinger-Gonzales E."/>
            <person name="Havlak P."/>
            <person name="Kuo D.-H."/>
            <person name="Larsson T."/>
            <person name="Lv J."/>
            <person name="Arendt D."/>
            <person name="Savage R."/>
            <person name="Osoegawa K."/>
            <person name="de Jong P."/>
            <person name="Lindberg D.R."/>
            <person name="Seaver E.C."/>
            <person name="Weisblat D.A."/>
            <person name="Putnam N.H."/>
            <person name="Grigoriev I.V."/>
            <person name="Rokhsar D.S."/>
        </authorList>
    </citation>
    <scope>NUCLEOTIDE SEQUENCE</scope>
</reference>
<dbReference type="KEGG" id="hro:HELRODRAFT_169324"/>
<evidence type="ECO:0000313" key="1">
    <source>
        <dbReference type="EMBL" id="ESO08472.1"/>
    </source>
</evidence>
<accession>T1F1S1</accession>
<dbReference type="RefSeq" id="XP_009013402.1">
    <property type="nucleotide sequence ID" value="XM_009015154.1"/>
</dbReference>
<dbReference type="OrthoDB" id="6283821at2759"/>